<dbReference type="EC" id="1.1.1.127" evidence="1"/>
<protein>
    <submittedName>
        <fullName evidence="1">2-deoxy-D-gluconate 3-dehydrogenase, N-ter</fullName>
        <ecNumber evidence="1">1.1.1.127</ecNumber>
    </submittedName>
</protein>
<reference evidence="1 2" key="1">
    <citation type="submission" date="2018-06" db="EMBL/GenBank/DDBJ databases">
        <authorList>
            <consortium name="Pathogen Informatics"/>
            <person name="Doyle S."/>
        </authorList>
    </citation>
    <scope>NUCLEOTIDE SEQUENCE [LARGE SCALE GENOMIC DNA]</scope>
    <source>
        <strain evidence="1 2">NCTC8009</strain>
    </source>
</reference>
<name>A0A2X3JBE5_ECOLX</name>
<organism evidence="1 2">
    <name type="scientific">Escherichia coli</name>
    <dbReference type="NCBI Taxonomy" id="562"/>
    <lineage>
        <taxon>Bacteria</taxon>
        <taxon>Pseudomonadati</taxon>
        <taxon>Pseudomonadota</taxon>
        <taxon>Gammaproteobacteria</taxon>
        <taxon>Enterobacterales</taxon>
        <taxon>Enterobacteriaceae</taxon>
        <taxon>Escherichia</taxon>
    </lineage>
</organism>
<proteinExistence type="predicted"/>
<dbReference type="GO" id="GO:0047001">
    <property type="term" value="F:2-dehydro-3-deoxy-D-gluconate 5-dehydrogenase activity"/>
    <property type="evidence" value="ECO:0007669"/>
    <property type="project" value="UniProtKB-EC"/>
</dbReference>
<dbReference type="Proteomes" id="UP000250991">
    <property type="component" value="Unassembled WGS sequence"/>
</dbReference>
<accession>A0A2X3JBE5</accession>
<dbReference type="SUPFAM" id="SSF51735">
    <property type="entry name" value="NAD(P)-binding Rossmann-fold domains"/>
    <property type="match status" value="1"/>
</dbReference>
<gene>
    <name evidence="1" type="primary">kduD_1</name>
    <name evidence="1" type="ORF">NCTC8009_02359</name>
</gene>
<dbReference type="AlphaFoldDB" id="A0A2X3JBE5"/>
<dbReference type="InterPro" id="IPR036291">
    <property type="entry name" value="NAD(P)-bd_dom_sf"/>
</dbReference>
<evidence type="ECO:0000313" key="1">
    <source>
        <dbReference type="EMBL" id="SQD01922.1"/>
    </source>
</evidence>
<evidence type="ECO:0000313" key="2">
    <source>
        <dbReference type="Proteomes" id="UP000250991"/>
    </source>
</evidence>
<keyword evidence="1" id="KW-0560">Oxidoreductase</keyword>
<dbReference type="EMBL" id="UARW01000010">
    <property type="protein sequence ID" value="SQD01922.1"/>
    <property type="molecule type" value="Genomic_DNA"/>
</dbReference>
<dbReference type="Gene3D" id="3.40.50.720">
    <property type="entry name" value="NAD(P)-binding Rossmann-like Domain"/>
    <property type="match status" value="1"/>
</dbReference>
<sequence>MILSAFSLEGKVAVVTGCDTGLGQGMALGLAQAGCDIVGINIVEPD</sequence>